<dbReference type="GO" id="GO:0010181">
    <property type="term" value="F:FMN binding"/>
    <property type="evidence" value="ECO:0007669"/>
    <property type="project" value="InterPro"/>
</dbReference>
<dbReference type="PANTHER" id="PTHR43656:SF2">
    <property type="entry name" value="BINDING OXIDOREDUCTASE, PUTATIVE (AFU_ORTHOLOGUE AFUA_2G08260)-RELATED"/>
    <property type="match status" value="1"/>
</dbReference>
<dbReference type="HOGENOM" id="CLU_012153_3_0_9"/>
<sequence>MENESSGNINLFESFTFKNGITLKNKVVMAPMTTWSSNDDYTVSDDELNYYRKRVNGVGLVITGCTRVAPNGIGFTNEFAAYDDKFIPSLRKLAEAAKSGGAPAILQIFHAGNKGVADLIPNGDVVSASSVVTEPTLFHQDKVVPRELSHEEILDIIHAFGETTRRAIEAGFDGVELHGAHAFLMQNFFSPLFNRREDQWGGSLENRMRFPIAIVQELKNVIKKNTTKPFIFRVQNLS</sequence>
<name>E0U3T1_BACSH</name>
<dbReference type="Gene3D" id="3.20.20.70">
    <property type="entry name" value="Aldolase class I"/>
    <property type="match status" value="1"/>
</dbReference>
<protein>
    <submittedName>
        <fullName evidence="4">NADH-dependent flavin oxidoreductase, oye family protein</fullName>
    </submittedName>
</protein>
<feature type="domain" description="NADH:flavin oxidoreductase/NADH oxidase N-terminal" evidence="3">
    <location>
        <begin position="11"/>
        <end position="226"/>
    </location>
</feature>
<reference evidence="4 5" key="2">
    <citation type="journal article" date="2011" name="Microbiology">
        <title>The genome sequence of Bacillus subtilis subsp. spizizenii W23: insights into speciation within the B. subtilis complex and into the history of B. subtilis genetics.</title>
        <authorList>
            <person name="Zeigler D.R."/>
        </authorList>
    </citation>
    <scope>NUCLEOTIDE SEQUENCE [LARGE SCALE GENOMIC DNA]</scope>
    <source>
        <strain evidence="5">ATCC 23059 / NRRL B-14472 / W23</strain>
    </source>
</reference>
<evidence type="ECO:0000313" key="4">
    <source>
        <dbReference type="EMBL" id="ADM36563.1"/>
    </source>
</evidence>
<dbReference type="KEGG" id="bss:BSUW23_02525"/>
<dbReference type="Pfam" id="PF00724">
    <property type="entry name" value="Oxidored_FMN"/>
    <property type="match status" value="1"/>
</dbReference>
<gene>
    <name evidence="4" type="ordered locus">BSUW23_02525</name>
</gene>
<evidence type="ECO:0000313" key="5">
    <source>
        <dbReference type="Proteomes" id="UP000002233"/>
    </source>
</evidence>
<dbReference type="SUPFAM" id="SSF51395">
    <property type="entry name" value="FMN-linked oxidoreductases"/>
    <property type="match status" value="1"/>
</dbReference>
<dbReference type="InterPro" id="IPR051799">
    <property type="entry name" value="NADH_flavin_oxidoreductase"/>
</dbReference>
<organism evidence="4 5">
    <name type="scientific">Bacillus spizizenii (strain ATCC 23059 / NRRL B-14472 / W23)</name>
    <name type="common">Bacillus subtilis subsp. spizizenii</name>
    <dbReference type="NCBI Taxonomy" id="655816"/>
    <lineage>
        <taxon>Bacteria</taxon>
        <taxon>Bacillati</taxon>
        <taxon>Bacillota</taxon>
        <taxon>Bacilli</taxon>
        <taxon>Bacillales</taxon>
        <taxon>Bacillaceae</taxon>
        <taxon>Bacillus</taxon>
    </lineage>
</organism>
<accession>E0U3T1</accession>
<dbReference type="PANTHER" id="PTHR43656">
    <property type="entry name" value="BINDING OXIDOREDUCTASE, PUTATIVE (AFU_ORTHOLOGUE AFUA_2G08260)-RELATED"/>
    <property type="match status" value="1"/>
</dbReference>
<dbReference type="GO" id="GO:0016491">
    <property type="term" value="F:oxidoreductase activity"/>
    <property type="evidence" value="ECO:0007669"/>
    <property type="project" value="UniProtKB-KW"/>
</dbReference>
<reference key="1">
    <citation type="submission" date="2010-08" db="EMBL/GenBank/DDBJ databases">
        <authorList>
            <person name="Zeigler D.R."/>
        </authorList>
    </citation>
    <scope>NUCLEOTIDE SEQUENCE</scope>
    <source>
        <strain>W23</strain>
    </source>
</reference>
<dbReference type="InterPro" id="IPR001155">
    <property type="entry name" value="OxRdtase_FMN_N"/>
</dbReference>
<dbReference type="Proteomes" id="UP000002233">
    <property type="component" value="Chromosome"/>
</dbReference>
<keyword evidence="1" id="KW-0285">Flavoprotein</keyword>
<dbReference type="AlphaFoldDB" id="E0U3T1"/>
<dbReference type="InterPro" id="IPR013785">
    <property type="entry name" value="Aldolase_TIM"/>
</dbReference>
<evidence type="ECO:0000256" key="1">
    <source>
        <dbReference type="ARBA" id="ARBA00022630"/>
    </source>
</evidence>
<evidence type="ECO:0000256" key="2">
    <source>
        <dbReference type="ARBA" id="ARBA00023002"/>
    </source>
</evidence>
<keyword evidence="2" id="KW-0560">Oxidoreductase</keyword>
<proteinExistence type="predicted"/>
<evidence type="ECO:0000259" key="3">
    <source>
        <dbReference type="Pfam" id="PF00724"/>
    </source>
</evidence>
<dbReference type="EMBL" id="CP002183">
    <property type="protein sequence ID" value="ADM36563.1"/>
    <property type="molecule type" value="Genomic_DNA"/>
</dbReference>